<protein>
    <submittedName>
        <fullName evidence="1">Uncharacterized protein</fullName>
    </submittedName>
</protein>
<accession>A0ACB8CDR7</accession>
<name>A0ACB8CDR7_DERSI</name>
<sequence length="292" mass="32072">MDARGGAHIEAAPADPRPRQARRTWQESSKREIEIQQERHSLGHQGSTHASHEGSKIVVRPRGGLNIVNIDTTTVAAAIHAAAKITSEESTADPICPNKQQNIMVVCTPNKLNVARCAKIQEISIRGKPYEVSSYRTAPHDTVKGVIGGISIDASTDELEKNVVNERNQIGSTTTAIMVFQGPKRHPDTVPRLQETDVYQQCSRVVHRKDVCPTPTIKTWLACGLANPKEDHRSRVGAPTGRTPAAVGERFPGTRQAASCANVKDPIREPRARIQRQQLLQEKPQHENVTIT</sequence>
<dbReference type="EMBL" id="CM023476">
    <property type="protein sequence ID" value="KAH7940915.1"/>
    <property type="molecule type" value="Genomic_DNA"/>
</dbReference>
<proteinExistence type="predicted"/>
<evidence type="ECO:0000313" key="1">
    <source>
        <dbReference type="EMBL" id="KAH7940915.1"/>
    </source>
</evidence>
<organism evidence="1 2">
    <name type="scientific">Dermacentor silvarum</name>
    <name type="common">Tick</name>
    <dbReference type="NCBI Taxonomy" id="543639"/>
    <lineage>
        <taxon>Eukaryota</taxon>
        <taxon>Metazoa</taxon>
        <taxon>Ecdysozoa</taxon>
        <taxon>Arthropoda</taxon>
        <taxon>Chelicerata</taxon>
        <taxon>Arachnida</taxon>
        <taxon>Acari</taxon>
        <taxon>Parasitiformes</taxon>
        <taxon>Ixodida</taxon>
        <taxon>Ixodoidea</taxon>
        <taxon>Ixodidae</taxon>
        <taxon>Rhipicephalinae</taxon>
        <taxon>Dermacentor</taxon>
    </lineage>
</organism>
<comment type="caution">
    <text evidence="1">The sequence shown here is derived from an EMBL/GenBank/DDBJ whole genome shotgun (WGS) entry which is preliminary data.</text>
</comment>
<gene>
    <name evidence="1" type="ORF">HPB49_008063</name>
</gene>
<evidence type="ECO:0000313" key="2">
    <source>
        <dbReference type="Proteomes" id="UP000821865"/>
    </source>
</evidence>
<reference evidence="1" key="1">
    <citation type="submission" date="2020-05" db="EMBL/GenBank/DDBJ databases">
        <title>Large-scale comparative analyses of tick genomes elucidate their genetic diversity and vector capacities.</title>
        <authorList>
            <person name="Jia N."/>
            <person name="Wang J."/>
            <person name="Shi W."/>
            <person name="Du L."/>
            <person name="Sun Y."/>
            <person name="Zhan W."/>
            <person name="Jiang J."/>
            <person name="Wang Q."/>
            <person name="Zhang B."/>
            <person name="Ji P."/>
            <person name="Sakyi L.B."/>
            <person name="Cui X."/>
            <person name="Yuan T."/>
            <person name="Jiang B."/>
            <person name="Yang W."/>
            <person name="Lam T.T.-Y."/>
            <person name="Chang Q."/>
            <person name="Ding S."/>
            <person name="Wang X."/>
            <person name="Zhu J."/>
            <person name="Ruan X."/>
            <person name="Zhao L."/>
            <person name="Wei J."/>
            <person name="Que T."/>
            <person name="Du C."/>
            <person name="Cheng J."/>
            <person name="Dai P."/>
            <person name="Han X."/>
            <person name="Huang E."/>
            <person name="Gao Y."/>
            <person name="Liu J."/>
            <person name="Shao H."/>
            <person name="Ye R."/>
            <person name="Li L."/>
            <person name="Wei W."/>
            <person name="Wang X."/>
            <person name="Wang C."/>
            <person name="Yang T."/>
            <person name="Huo Q."/>
            <person name="Li W."/>
            <person name="Guo W."/>
            <person name="Chen H."/>
            <person name="Zhou L."/>
            <person name="Ni X."/>
            <person name="Tian J."/>
            <person name="Zhou Y."/>
            <person name="Sheng Y."/>
            <person name="Liu T."/>
            <person name="Pan Y."/>
            <person name="Xia L."/>
            <person name="Li J."/>
            <person name="Zhao F."/>
            <person name="Cao W."/>
        </authorList>
    </citation>
    <scope>NUCLEOTIDE SEQUENCE</scope>
    <source>
        <strain evidence="1">Dsil-2018</strain>
    </source>
</reference>
<keyword evidence="2" id="KW-1185">Reference proteome</keyword>
<dbReference type="Proteomes" id="UP000821865">
    <property type="component" value="Chromosome 7"/>
</dbReference>